<dbReference type="EMBL" id="FNHL01000003">
    <property type="protein sequence ID" value="SDM80505.1"/>
    <property type="molecule type" value="Genomic_DNA"/>
</dbReference>
<dbReference type="Proteomes" id="UP000199451">
    <property type="component" value="Unassembled WGS sequence"/>
</dbReference>
<keyword evidence="4" id="KW-1185">Reference proteome</keyword>
<gene>
    <name evidence="3" type="ORF">SAMN04487949_2648</name>
</gene>
<dbReference type="AlphaFoldDB" id="A0A1G9W920"/>
<evidence type="ECO:0000256" key="1">
    <source>
        <dbReference type="SAM" id="MobiDB-lite"/>
    </source>
</evidence>
<keyword evidence="2" id="KW-0472">Membrane</keyword>
<proteinExistence type="predicted"/>
<evidence type="ECO:0008006" key="5">
    <source>
        <dbReference type="Google" id="ProtNLM"/>
    </source>
</evidence>
<keyword evidence="2" id="KW-1133">Transmembrane helix</keyword>
<evidence type="ECO:0000256" key="2">
    <source>
        <dbReference type="SAM" id="Phobius"/>
    </source>
</evidence>
<keyword evidence="2" id="KW-0812">Transmembrane</keyword>
<dbReference type="STRING" id="660521.SAMN04487949_2648"/>
<feature type="region of interest" description="Disordered" evidence="1">
    <location>
        <begin position="185"/>
        <end position="207"/>
    </location>
</feature>
<sequence>MIRPIQTLTTRITRDSTRTAAATLVVAAAVTTFALLGAVTATGTTAAQTDDPTVRLVGGDVTASETATFDVVLTSAPDGLSGYYLRLSLDGTDVARIDGAAYPDAFSMTNEPTTEGDGGTLLLEAADLEDSVQAGAADVPLATVELTGVAPGEARVSVEPVQFDTDSGDRFQPATQSDVVTVAAEDSEDGAAGATEDASDGSDSLGDGATGAAGSVGGVPTVVLVGAAAALLAGGVLLGRRL</sequence>
<name>A0A1G9W920_9EURY</name>
<evidence type="ECO:0000313" key="3">
    <source>
        <dbReference type="EMBL" id="SDM80505.1"/>
    </source>
</evidence>
<evidence type="ECO:0000313" key="4">
    <source>
        <dbReference type="Proteomes" id="UP000199451"/>
    </source>
</evidence>
<accession>A0A1G9W920</accession>
<reference evidence="4" key="1">
    <citation type="submission" date="2016-10" db="EMBL/GenBank/DDBJ databases">
        <authorList>
            <person name="Varghese N."/>
            <person name="Submissions S."/>
        </authorList>
    </citation>
    <scope>NUCLEOTIDE SEQUENCE [LARGE SCALE GENOMIC DNA]</scope>
    <source>
        <strain evidence="4">CGMCC 1.10119</strain>
    </source>
</reference>
<feature type="transmembrane region" description="Helical" evidence="2">
    <location>
        <begin position="219"/>
        <end position="239"/>
    </location>
</feature>
<protein>
    <recommendedName>
        <fullName evidence="5">PGF-CTERM protein</fullName>
    </recommendedName>
</protein>
<organism evidence="3 4">
    <name type="scientific">Halogranum gelatinilyticum</name>
    <dbReference type="NCBI Taxonomy" id="660521"/>
    <lineage>
        <taxon>Archaea</taxon>
        <taxon>Methanobacteriati</taxon>
        <taxon>Methanobacteriota</taxon>
        <taxon>Stenosarchaea group</taxon>
        <taxon>Halobacteria</taxon>
        <taxon>Halobacteriales</taxon>
        <taxon>Haloferacaceae</taxon>
    </lineage>
</organism>
<feature type="compositionally biased region" description="Low complexity" evidence="1">
    <location>
        <begin position="190"/>
        <end position="207"/>
    </location>
</feature>